<keyword evidence="4 7" id="KW-1133">Transmembrane helix</keyword>
<evidence type="ECO:0000313" key="10">
    <source>
        <dbReference type="EMBL" id="RGR73577.1"/>
    </source>
</evidence>
<evidence type="ECO:0000256" key="3">
    <source>
        <dbReference type="ARBA" id="ARBA00022692"/>
    </source>
</evidence>
<feature type="transmembrane region" description="Helical" evidence="7">
    <location>
        <begin position="562"/>
        <end position="586"/>
    </location>
</feature>
<accession>A0A412FZG5</accession>
<dbReference type="InterPro" id="IPR025857">
    <property type="entry name" value="MacB_PCD"/>
</dbReference>
<dbReference type="GO" id="GO:0022857">
    <property type="term" value="F:transmembrane transporter activity"/>
    <property type="evidence" value="ECO:0007669"/>
    <property type="project" value="TreeGrafter"/>
</dbReference>
<organism evidence="10 11">
    <name type="scientific">Holdemania filiformis</name>
    <dbReference type="NCBI Taxonomy" id="61171"/>
    <lineage>
        <taxon>Bacteria</taxon>
        <taxon>Bacillati</taxon>
        <taxon>Bacillota</taxon>
        <taxon>Erysipelotrichia</taxon>
        <taxon>Erysipelotrichales</taxon>
        <taxon>Erysipelotrichaceae</taxon>
        <taxon>Holdemania</taxon>
    </lineage>
</organism>
<feature type="transmembrane region" description="Helical" evidence="7">
    <location>
        <begin position="21"/>
        <end position="40"/>
    </location>
</feature>
<dbReference type="InterPro" id="IPR003838">
    <property type="entry name" value="ABC3_permease_C"/>
</dbReference>
<dbReference type="PANTHER" id="PTHR30572:SF4">
    <property type="entry name" value="ABC TRANSPORTER PERMEASE YTRF"/>
    <property type="match status" value="1"/>
</dbReference>
<dbReference type="PANTHER" id="PTHR30572">
    <property type="entry name" value="MEMBRANE COMPONENT OF TRANSPORTER-RELATED"/>
    <property type="match status" value="1"/>
</dbReference>
<evidence type="ECO:0000256" key="6">
    <source>
        <dbReference type="ARBA" id="ARBA00038076"/>
    </source>
</evidence>
<dbReference type="GeneID" id="83015760"/>
<evidence type="ECO:0000256" key="5">
    <source>
        <dbReference type="ARBA" id="ARBA00023136"/>
    </source>
</evidence>
<feature type="transmembrane region" description="Helical" evidence="7">
    <location>
        <begin position="467"/>
        <end position="491"/>
    </location>
</feature>
<feature type="transmembrane region" description="Helical" evidence="7">
    <location>
        <begin position="72"/>
        <end position="92"/>
    </location>
</feature>
<feature type="transmembrane region" description="Helical" evidence="7">
    <location>
        <begin position="522"/>
        <end position="542"/>
    </location>
</feature>
<gene>
    <name evidence="10" type="ORF">DWY25_10150</name>
</gene>
<evidence type="ECO:0000256" key="4">
    <source>
        <dbReference type="ARBA" id="ARBA00022989"/>
    </source>
</evidence>
<feature type="domain" description="ABC3 transporter permease C-terminal" evidence="8">
    <location>
        <begin position="78"/>
        <end position="201"/>
    </location>
</feature>
<dbReference type="GO" id="GO:0005886">
    <property type="term" value="C:plasma membrane"/>
    <property type="evidence" value="ECO:0007669"/>
    <property type="project" value="UniProtKB-SubCell"/>
</dbReference>
<feature type="domain" description="MacB-like periplasmic core" evidence="9">
    <location>
        <begin position="243"/>
        <end position="445"/>
    </location>
</feature>
<dbReference type="InterPro" id="IPR050250">
    <property type="entry name" value="Macrolide_Exporter_MacB"/>
</dbReference>
<feature type="transmembrane region" description="Helical" evidence="7">
    <location>
        <begin position="167"/>
        <end position="189"/>
    </location>
</feature>
<dbReference type="Pfam" id="PF12704">
    <property type="entry name" value="MacB_PCD"/>
    <property type="match status" value="1"/>
</dbReference>
<name>A0A412FZG5_9FIRM</name>
<feature type="transmembrane region" description="Helical" evidence="7">
    <location>
        <begin position="242"/>
        <end position="263"/>
    </location>
</feature>
<reference evidence="10 11" key="1">
    <citation type="submission" date="2018-08" db="EMBL/GenBank/DDBJ databases">
        <title>A genome reference for cultivated species of the human gut microbiota.</title>
        <authorList>
            <person name="Zou Y."/>
            <person name="Xue W."/>
            <person name="Luo G."/>
        </authorList>
    </citation>
    <scope>NUCLEOTIDE SEQUENCE [LARGE SCALE GENOMIC DNA]</scope>
    <source>
        <strain evidence="10 11">AF24-29</strain>
    </source>
</reference>
<keyword evidence="2" id="KW-1003">Cell membrane</keyword>
<keyword evidence="11" id="KW-1185">Reference proteome</keyword>
<evidence type="ECO:0000259" key="9">
    <source>
        <dbReference type="Pfam" id="PF12704"/>
    </source>
</evidence>
<comment type="similarity">
    <text evidence="6">Belongs to the ABC-4 integral membrane protein family.</text>
</comment>
<keyword evidence="3 7" id="KW-0812">Transmembrane</keyword>
<sequence length="603" mass="65132">MKSYLSLIPISAKVHQRQNRMTLLCIVFSVFMVTAVFSMAEMGARIEQARLMEKHGSVSFQNLFSSALGQSLLLVALVLFVLILIAGVLMISSSMNSSVAQRTQFFGMMRCIGMSKRQITRFIRLEALNWCKTAVPAGVVLGIVTSWILCAVLKFEVGEEFAKIPLFGLSAIGIVSGVIVGVLTVLIAASSPAKRAAKVSPVTAASGNSQMVMSAKHAIRSQVFKIETSLGIHHALAAKKNLFLMISSFALSIVLFLSFSVLIDFVNYLMPQSAAASDLDIASVDGTDSLSPELAESLSNMAGVKRVYGRRSAFEIPAQLHSASTQAMAVDLVSFDDFDLSCLQKDHALTHGSKLAKVYGDSGYVLATGDAGSAWKIGDRISINNTELEIAGMLKYDPFSSSGLTQGKLTLIVSGETFARLTGETAYSLLMIQTKADVTDEQIQAIQQAVGSEYIVKDKREQRTAGMYFAFVSCIYGFLSILTLVTILNIVNSISMSVSSRIKQYGAMRAVGMGKRQVTKMIAAEAFTYAFLGCFAGCILGIPLNKLLFDLMIASHFGYAVWVFPFQNLAVILSFVFFAGLAAVAAPAKRMRTISITETINDL</sequence>
<comment type="subcellular location">
    <subcellularLocation>
        <location evidence="1">Cell membrane</location>
        <topology evidence="1">Multi-pass membrane protein</topology>
    </subcellularLocation>
</comment>
<proteinExistence type="inferred from homology"/>
<comment type="caution">
    <text evidence="10">The sequence shown here is derived from an EMBL/GenBank/DDBJ whole genome shotgun (WGS) entry which is preliminary data.</text>
</comment>
<protein>
    <submittedName>
        <fullName evidence="10">ABC transporter permease</fullName>
    </submittedName>
</protein>
<dbReference type="Pfam" id="PF02687">
    <property type="entry name" value="FtsX"/>
    <property type="match status" value="2"/>
</dbReference>
<evidence type="ECO:0000259" key="8">
    <source>
        <dbReference type="Pfam" id="PF02687"/>
    </source>
</evidence>
<evidence type="ECO:0000256" key="7">
    <source>
        <dbReference type="SAM" id="Phobius"/>
    </source>
</evidence>
<feature type="domain" description="ABC3 transporter permease C-terminal" evidence="8">
    <location>
        <begin position="478"/>
        <end position="596"/>
    </location>
</feature>
<dbReference type="RefSeq" id="WP_117895129.1">
    <property type="nucleotide sequence ID" value="NZ_CABJCV010000011.1"/>
</dbReference>
<dbReference type="EMBL" id="QRUP01000011">
    <property type="protein sequence ID" value="RGR73577.1"/>
    <property type="molecule type" value="Genomic_DNA"/>
</dbReference>
<evidence type="ECO:0000256" key="1">
    <source>
        <dbReference type="ARBA" id="ARBA00004651"/>
    </source>
</evidence>
<dbReference type="Proteomes" id="UP000284178">
    <property type="component" value="Unassembled WGS sequence"/>
</dbReference>
<feature type="transmembrane region" description="Helical" evidence="7">
    <location>
        <begin position="134"/>
        <end position="155"/>
    </location>
</feature>
<keyword evidence="5 7" id="KW-0472">Membrane</keyword>
<evidence type="ECO:0000313" key="11">
    <source>
        <dbReference type="Proteomes" id="UP000284178"/>
    </source>
</evidence>
<dbReference type="AlphaFoldDB" id="A0A412FZG5"/>
<evidence type="ECO:0000256" key="2">
    <source>
        <dbReference type="ARBA" id="ARBA00022475"/>
    </source>
</evidence>